<dbReference type="PANTHER" id="PTHR33562:SF29">
    <property type="entry name" value="PROTEIN SLEEPLESS"/>
    <property type="match status" value="1"/>
</dbReference>
<evidence type="ECO:0008006" key="11">
    <source>
        <dbReference type="Google" id="ProtNLM"/>
    </source>
</evidence>
<evidence type="ECO:0000313" key="9">
    <source>
        <dbReference type="EMBL" id="TGZ48514.1"/>
    </source>
</evidence>
<comment type="subcellular location">
    <subcellularLocation>
        <location evidence="1">Membrane</location>
        <topology evidence="1">Lipid-anchor</topology>
        <topology evidence="1">GPI-anchor</topology>
    </subcellularLocation>
</comment>
<dbReference type="SUPFAM" id="SSF57302">
    <property type="entry name" value="Snake toxin-like"/>
    <property type="match status" value="1"/>
</dbReference>
<keyword evidence="2" id="KW-0336">GPI-anchor</keyword>
<evidence type="ECO:0000313" key="10">
    <source>
        <dbReference type="Proteomes" id="UP000310200"/>
    </source>
</evidence>
<evidence type="ECO:0000256" key="2">
    <source>
        <dbReference type="ARBA" id="ARBA00022622"/>
    </source>
</evidence>
<evidence type="ECO:0000256" key="1">
    <source>
        <dbReference type="ARBA" id="ARBA00004589"/>
    </source>
</evidence>
<dbReference type="InterPro" id="IPR050975">
    <property type="entry name" value="Sleep_regulator"/>
</dbReference>
<protein>
    <recommendedName>
        <fullName evidence="11">Protein quiver</fullName>
    </recommendedName>
</protein>
<evidence type="ECO:0000256" key="8">
    <source>
        <dbReference type="SAM" id="SignalP"/>
    </source>
</evidence>
<reference evidence="9 10" key="1">
    <citation type="journal article" date="2019" name="Philos. Trans. R. Soc. Lond., B, Biol. Sci.">
        <title>Ant behaviour and brain gene expression of defending hosts depend on the ecological success of the intruding social parasite.</title>
        <authorList>
            <person name="Kaur R."/>
            <person name="Stoldt M."/>
            <person name="Jongepier E."/>
            <person name="Feldmeyer B."/>
            <person name="Menzel F."/>
            <person name="Bornberg-Bauer E."/>
            <person name="Foitzik S."/>
        </authorList>
    </citation>
    <scope>NUCLEOTIDE SEQUENCE [LARGE SCALE GENOMIC DNA]</scope>
    <source>
        <tissue evidence="9">Whole body</tissue>
    </source>
</reference>
<name>A0A4V3SAC6_9HYME</name>
<dbReference type="EMBL" id="QBLH01002438">
    <property type="protein sequence ID" value="TGZ48514.1"/>
    <property type="molecule type" value="Genomic_DNA"/>
</dbReference>
<proteinExistence type="predicted"/>
<keyword evidence="3" id="KW-0812">Transmembrane</keyword>
<keyword evidence="7" id="KW-0449">Lipoprotein</keyword>
<keyword evidence="6" id="KW-0472">Membrane</keyword>
<dbReference type="Proteomes" id="UP000310200">
    <property type="component" value="Unassembled WGS sequence"/>
</dbReference>
<feature type="signal peptide" evidence="8">
    <location>
        <begin position="1"/>
        <end position="26"/>
    </location>
</feature>
<accession>A0A4V3SAC6</accession>
<gene>
    <name evidence="9" type="ORF">DBV15_07063</name>
</gene>
<feature type="chain" id="PRO_5020680775" description="Protein quiver" evidence="8">
    <location>
        <begin position="27"/>
        <end position="125"/>
    </location>
</feature>
<comment type="caution">
    <text evidence="9">The sequence shown here is derived from an EMBL/GenBank/DDBJ whole genome shotgun (WGS) entry which is preliminary data.</text>
</comment>
<evidence type="ECO:0000256" key="3">
    <source>
        <dbReference type="ARBA" id="ARBA00022692"/>
    </source>
</evidence>
<dbReference type="GO" id="GO:0098552">
    <property type="term" value="C:side of membrane"/>
    <property type="evidence" value="ECO:0007669"/>
    <property type="project" value="UniProtKB-KW"/>
</dbReference>
<evidence type="ECO:0000256" key="5">
    <source>
        <dbReference type="ARBA" id="ARBA00022989"/>
    </source>
</evidence>
<keyword evidence="2" id="KW-0325">Glycoprotein</keyword>
<organism evidence="9 10">
    <name type="scientific">Temnothorax longispinosus</name>
    <dbReference type="NCBI Taxonomy" id="300112"/>
    <lineage>
        <taxon>Eukaryota</taxon>
        <taxon>Metazoa</taxon>
        <taxon>Ecdysozoa</taxon>
        <taxon>Arthropoda</taxon>
        <taxon>Hexapoda</taxon>
        <taxon>Insecta</taxon>
        <taxon>Pterygota</taxon>
        <taxon>Neoptera</taxon>
        <taxon>Endopterygota</taxon>
        <taxon>Hymenoptera</taxon>
        <taxon>Apocrita</taxon>
        <taxon>Aculeata</taxon>
        <taxon>Formicoidea</taxon>
        <taxon>Formicidae</taxon>
        <taxon>Myrmicinae</taxon>
        <taxon>Temnothorax</taxon>
    </lineage>
</organism>
<evidence type="ECO:0000256" key="6">
    <source>
        <dbReference type="ARBA" id="ARBA00023136"/>
    </source>
</evidence>
<evidence type="ECO:0000256" key="7">
    <source>
        <dbReference type="ARBA" id="ARBA00023288"/>
    </source>
</evidence>
<dbReference type="InterPro" id="IPR045860">
    <property type="entry name" value="Snake_toxin-like_sf"/>
</dbReference>
<dbReference type="AlphaFoldDB" id="A0A4V3SAC6"/>
<evidence type="ECO:0000256" key="4">
    <source>
        <dbReference type="ARBA" id="ARBA00022729"/>
    </source>
</evidence>
<keyword evidence="4 8" id="KW-0732">Signal</keyword>
<sequence>MQRQDRFFVFTIFLVLVLSIFHSGEALKCHHCSTLISATCEKEPTSEEVIPCLDGACVTYSINYLGIKVFTRTCGFRDFCKHADPLEILDCKECNTDLCNASATNAVSTIIMITSGLITLLWTIQ</sequence>
<keyword evidence="10" id="KW-1185">Reference proteome</keyword>
<keyword evidence="5" id="KW-1133">Transmembrane helix</keyword>
<dbReference type="PANTHER" id="PTHR33562">
    <property type="entry name" value="ATILLA, ISOFORM B-RELATED-RELATED"/>
    <property type="match status" value="1"/>
</dbReference>